<keyword evidence="3" id="KW-1185">Reference proteome</keyword>
<proteinExistence type="predicted"/>
<dbReference type="AlphaFoldDB" id="A0A1B6QLF3"/>
<gene>
    <name evidence="2" type="ORF">SORBI_3001G273400</name>
</gene>
<organism evidence="2 3">
    <name type="scientific">Sorghum bicolor</name>
    <name type="common">Sorghum</name>
    <name type="synonym">Sorghum vulgare</name>
    <dbReference type="NCBI Taxonomy" id="4558"/>
    <lineage>
        <taxon>Eukaryota</taxon>
        <taxon>Viridiplantae</taxon>
        <taxon>Streptophyta</taxon>
        <taxon>Embryophyta</taxon>
        <taxon>Tracheophyta</taxon>
        <taxon>Spermatophyta</taxon>
        <taxon>Magnoliopsida</taxon>
        <taxon>Liliopsida</taxon>
        <taxon>Poales</taxon>
        <taxon>Poaceae</taxon>
        <taxon>PACMAD clade</taxon>
        <taxon>Panicoideae</taxon>
        <taxon>Andropogonodae</taxon>
        <taxon>Andropogoneae</taxon>
        <taxon>Sorghinae</taxon>
        <taxon>Sorghum</taxon>
    </lineage>
</organism>
<reference evidence="2 3" key="1">
    <citation type="journal article" date="2009" name="Nature">
        <title>The Sorghum bicolor genome and the diversification of grasses.</title>
        <authorList>
            <person name="Paterson A.H."/>
            <person name="Bowers J.E."/>
            <person name="Bruggmann R."/>
            <person name="Dubchak I."/>
            <person name="Grimwood J."/>
            <person name="Gundlach H."/>
            <person name="Haberer G."/>
            <person name="Hellsten U."/>
            <person name="Mitros T."/>
            <person name="Poliakov A."/>
            <person name="Schmutz J."/>
            <person name="Spannagl M."/>
            <person name="Tang H."/>
            <person name="Wang X."/>
            <person name="Wicker T."/>
            <person name="Bharti A.K."/>
            <person name="Chapman J."/>
            <person name="Feltus F.A."/>
            <person name="Gowik U."/>
            <person name="Grigoriev I.V."/>
            <person name="Lyons E."/>
            <person name="Maher C.A."/>
            <person name="Martis M."/>
            <person name="Narechania A."/>
            <person name="Otillar R.P."/>
            <person name="Penning B.W."/>
            <person name="Salamov A.A."/>
            <person name="Wang Y."/>
            <person name="Zhang L."/>
            <person name="Carpita N.C."/>
            <person name="Freeling M."/>
            <person name="Gingle A.R."/>
            <person name="Hash C.T."/>
            <person name="Keller B."/>
            <person name="Klein P."/>
            <person name="Kresovich S."/>
            <person name="McCann M.C."/>
            <person name="Ming R."/>
            <person name="Peterson D.G."/>
            <person name="Mehboob-ur-Rahman"/>
            <person name="Ware D."/>
            <person name="Westhoff P."/>
            <person name="Mayer K.F."/>
            <person name="Messing J."/>
            <person name="Rokhsar D.S."/>
        </authorList>
    </citation>
    <scope>NUCLEOTIDE SEQUENCE [LARGE SCALE GENOMIC DNA]</scope>
    <source>
        <strain evidence="3">cv. BTx623</strain>
    </source>
</reference>
<dbReference type="Gramene" id="KXG38743">
    <property type="protein sequence ID" value="KXG38743"/>
    <property type="gene ID" value="SORBI_3001G273400"/>
</dbReference>
<accession>A0A1B6QLF3</accession>
<dbReference type="InParanoid" id="A0A1B6QLF3"/>
<dbReference type="Proteomes" id="UP000000768">
    <property type="component" value="Chromosome 1"/>
</dbReference>
<sequence>MEGKRRTLSEKRMEVAGSKRPKTGFGTAAADSFLIYGRSFTSASPVWWDAADGGSPISPAFQRLASWDRMHDFNQTTTEWCTG</sequence>
<evidence type="ECO:0000256" key="1">
    <source>
        <dbReference type="SAM" id="MobiDB-lite"/>
    </source>
</evidence>
<evidence type="ECO:0000313" key="3">
    <source>
        <dbReference type="Proteomes" id="UP000000768"/>
    </source>
</evidence>
<evidence type="ECO:0000313" key="2">
    <source>
        <dbReference type="EMBL" id="KXG38743.1"/>
    </source>
</evidence>
<reference evidence="3" key="2">
    <citation type="journal article" date="2018" name="Plant J.">
        <title>The Sorghum bicolor reference genome: improved assembly, gene annotations, a transcriptome atlas, and signatures of genome organization.</title>
        <authorList>
            <person name="McCormick R.F."/>
            <person name="Truong S.K."/>
            <person name="Sreedasyam A."/>
            <person name="Jenkins J."/>
            <person name="Shu S."/>
            <person name="Sims D."/>
            <person name="Kennedy M."/>
            <person name="Amirebrahimi M."/>
            <person name="Weers B.D."/>
            <person name="McKinley B."/>
            <person name="Mattison A."/>
            <person name="Morishige D.T."/>
            <person name="Grimwood J."/>
            <person name="Schmutz J."/>
            <person name="Mullet J.E."/>
        </authorList>
    </citation>
    <scope>NUCLEOTIDE SEQUENCE [LARGE SCALE GENOMIC DNA]</scope>
    <source>
        <strain evidence="3">cv. BTx623</strain>
    </source>
</reference>
<protein>
    <submittedName>
        <fullName evidence="2">Uncharacterized protein</fullName>
    </submittedName>
</protein>
<feature type="region of interest" description="Disordered" evidence="1">
    <location>
        <begin position="1"/>
        <end position="21"/>
    </location>
</feature>
<feature type="compositionally biased region" description="Basic and acidic residues" evidence="1">
    <location>
        <begin position="1"/>
        <end position="14"/>
    </location>
</feature>
<dbReference type="EMBL" id="CM000760">
    <property type="protein sequence ID" value="KXG38743.1"/>
    <property type="molecule type" value="Genomic_DNA"/>
</dbReference>
<name>A0A1B6QLF3_SORBI</name>